<evidence type="ECO:0000256" key="9">
    <source>
        <dbReference type="RuleBase" id="RU003357"/>
    </source>
</evidence>
<dbReference type="InterPro" id="IPR039426">
    <property type="entry name" value="TonB-dep_rcpt-like"/>
</dbReference>
<comment type="similarity">
    <text evidence="8 9">Belongs to the TonB-dependent receptor family.</text>
</comment>
<dbReference type="PROSITE" id="PS52016">
    <property type="entry name" value="TONB_DEPENDENT_REC_3"/>
    <property type="match status" value="1"/>
</dbReference>
<dbReference type="InterPro" id="IPR000531">
    <property type="entry name" value="Beta-barrel_TonB"/>
</dbReference>
<evidence type="ECO:0000313" key="13">
    <source>
        <dbReference type="EMBL" id="MBC3765491.1"/>
    </source>
</evidence>
<dbReference type="Proteomes" id="UP000601768">
    <property type="component" value="Unassembled WGS sequence"/>
</dbReference>
<keyword evidence="3 8" id="KW-1134">Transmembrane beta strand</keyword>
<feature type="domain" description="TonB-dependent receptor plug" evidence="12">
    <location>
        <begin position="59"/>
        <end position="175"/>
    </location>
</feature>
<organism evidence="13 14">
    <name type="scientific">Neptunicella marina</name>
    <dbReference type="NCBI Taxonomy" id="2125989"/>
    <lineage>
        <taxon>Bacteria</taxon>
        <taxon>Pseudomonadati</taxon>
        <taxon>Pseudomonadota</taxon>
        <taxon>Gammaproteobacteria</taxon>
        <taxon>Alteromonadales</taxon>
        <taxon>Alteromonadaceae</taxon>
        <taxon>Neptunicella</taxon>
    </lineage>
</organism>
<evidence type="ECO:0000256" key="5">
    <source>
        <dbReference type="ARBA" id="ARBA00023077"/>
    </source>
</evidence>
<feature type="chain" id="PRO_5035249863" evidence="10">
    <location>
        <begin position="33"/>
        <end position="1029"/>
    </location>
</feature>
<evidence type="ECO:0000256" key="1">
    <source>
        <dbReference type="ARBA" id="ARBA00004571"/>
    </source>
</evidence>
<dbReference type="InterPro" id="IPR036942">
    <property type="entry name" value="Beta-barrel_TonB_sf"/>
</dbReference>
<feature type="domain" description="TonB-dependent receptor-like beta-barrel" evidence="11">
    <location>
        <begin position="438"/>
        <end position="991"/>
    </location>
</feature>
<reference evidence="13" key="1">
    <citation type="journal article" date="2018" name="Int. J. Syst. Evol. Microbiol.">
        <title>Neptunicella marina gen. nov., sp. nov., isolated from surface seawater.</title>
        <authorList>
            <person name="Liu X."/>
            <person name="Lai Q."/>
            <person name="Du Y."/>
            <person name="Zhang X."/>
            <person name="Liu Z."/>
            <person name="Sun F."/>
            <person name="Shao Z."/>
        </authorList>
    </citation>
    <scope>NUCLEOTIDE SEQUENCE</scope>
    <source>
        <strain evidence="13">S27-2</strain>
    </source>
</reference>
<evidence type="ECO:0000259" key="12">
    <source>
        <dbReference type="Pfam" id="PF07715"/>
    </source>
</evidence>
<keyword evidence="2 8" id="KW-0813">Transport</keyword>
<reference evidence="13" key="2">
    <citation type="submission" date="2020-08" db="EMBL/GenBank/DDBJ databases">
        <authorList>
            <person name="Lai Q."/>
        </authorList>
    </citation>
    <scope>NUCLEOTIDE SEQUENCE</scope>
    <source>
        <strain evidence="13">S27-2</strain>
    </source>
</reference>
<keyword evidence="13" id="KW-0675">Receptor</keyword>
<comment type="caution">
    <text evidence="13">The sequence shown here is derived from an EMBL/GenBank/DDBJ whole genome shotgun (WGS) entry which is preliminary data.</text>
</comment>
<dbReference type="Pfam" id="PF07715">
    <property type="entry name" value="Plug"/>
    <property type="match status" value="1"/>
</dbReference>
<dbReference type="Gene3D" id="2.170.130.10">
    <property type="entry name" value="TonB-dependent receptor, plug domain"/>
    <property type="match status" value="1"/>
</dbReference>
<evidence type="ECO:0000313" key="14">
    <source>
        <dbReference type="Proteomes" id="UP000601768"/>
    </source>
</evidence>
<keyword evidence="4 8" id="KW-0812">Transmembrane</keyword>
<evidence type="ECO:0000256" key="7">
    <source>
        <dbReference type="ARBA" id="ARBA00023237"/>
    </source>
</evidence>
<evidence type="ECO:0000256" key="10">
    <source>
        <dbReference type="SAM" id="SignalP"/>
    </source>
</evidence>
<dbReference type="PANTHER" id="PTHR47234">
    <property type="match status" value="1"/>
</dbReference>
<evidence type="ECO:0000256" key="4">
    <source>
        <dbReference type="ARBA" id="ARBA00022692"/>
    </source>
</evidence>
<evidence type="ECO:0000256" key="8">
    <source>
        <dbReference type="PROSITE-ProRule" id="PRU01360"/>
    </source>
</evidence>
<comment type="subcellular location">
    <subcellularLocation>
        <location evidence="1 8">Cell outer membrane</location>
        <topology evidence="1 8">Multi-pass membrane protein</topology>
    </subcellularLocation>
</comment>
<keyword evidence="5 9" id="KW-0798">TonB box</keyword>
<sequence>MKQHKISKFHCSTLSMIAVAVGMALIPGMTLAQEQPATPQDDAVEKIAVTGTRLAPRGMDSPTPVNVVGEEEFVLSGTQNVEELMLDTPQFSGNQLEGPKSNTVQAGQPIGVSTLNLRNFGATRNLVLVNGRRFAITGPSMTTDINTIPAALIQRTEIVTGGSSAVYGSDAITGVVNFVMKDDFEGVEVNAQSSWDQPSSAPTYNIDLTFGGNLDNGKGNITASLGYLSRKGFTTNQISDIAFPGLSDGCVTADSWSNKHAGIPLDTGGQSCEAAGGRLGFVTGGSSSVPNGRIGNLPTVGSAQSDPELDAALVAAGLQDMTGLGAIFDKQGSSVRPFISPDDRFDFNDNSFVLAPQERWMGNVFANYDLSDDTQAYMELHYSGNVTSVQIAPPNVGENFLFDVDNPYLSQEMQNLLTLLDARETGSSTVNPGNLTMTTVANDGLALLNYGRRFNDLGGRYAEADHNVFRTVVGVKGFLPSVSSDVLYDLTYDIYYSYAKTTETDLQTGSVSKSAVQRLLLSQNGEAPVLNLFGNGNISEAAAQAISIGAVSKIEAEQKVAVAALTGVAFDMPAGPVDFAFGLEWRDASGSYTPDSYLASGDVSGWNSAKATSGSQSVKEVFGEIRVPVLADMPGIKRLDVNGAFRYSDYDVGSDDSVWTYSTGVEWAVNSDLSFRGQFQHAIRAPNIGELFGGQGSDGPTAIDPCSAGQPAEGQTQTVRDLCIATGVPADAVFTVGVQTSPFLTQIRGGNPELTPEESDTTTLGVIVQPQQVRGLAVAIDYFDIELEDAIAPLGGGGLQNVLDLCYSTLQDANSVYCQAINRDSTGQIAAPKYVYTTNANIGGIKTSGIDINASYTFDVDWGLFDGGSKWSLNTSWTYTDEFTVTPIQELPDITNECVGAFGNTCGQPLPEWKGSSRITWENGPALVSLRMRYLGEVTTDNIVVPEARGESAPSPDSYVHPTIDSYAYFDLTGGYQLSEDTDLTVGMRNIFDKKAPIMGSLTLGGANTIPSTYDVQGRTLFVGINAHF</sequence>
<evidence type="ECO:0000256" key="2">
    <source>
        <dbReference type="ARBA" id="ARBA00022448"/>
    </source>
</evidence>
<dbReference type="InterPro" id="IPR012910">
    <property type="entry name" value="Plug_dom"/>
</dbReference>
<keyword evidence="6 8" id="KW-0472">Membrane</keyword>
<feature type="signal peptide" evidence="10">
    <location>
        <begin position="1"/>
        <end position="32"/>
    </location>
</feature>
<dbReference type="AlphaFoldDB" id="A0A8J6ITT1"/>
<accession>A0A8J6ITT1</accession>
<evidence type="ECO:0000256" key="6">
    <source>
        <dbReference type="ARBA" id="ARBA00023136"/>
    </source>
</evidence>
<dbReference type="SUPFAM" id="SSF56935">
    <property type="entry name" value="Porins"/>
    <property type="match status" value="1"/>
</dbReference>
<dbReference type="EMBL" id="JACNEP010000004">
    <property type="protein sequence ID" value="MBC3765491.1"/>
    <property type="molecule type" value="Genomic_DNA"/>
</dbReference>
<dbReference type="PANTHER" id="PTHR47234:SF2">
    <property type="entry name" value="TONB-DEPENDENT RECEPTOR"/>
    <property type="match status" value="1"/>
</dbReference>
<dbReference type="InterPro" id="IPR037066">
    <property type="entry name" value="Plug_dom_sf"/>
</dbReference>
<keyword evidence="14" id="KW-1185">Reference proteome</keyword>
<proteinExistence type="inferred from homology"/>
<evidence type="ECO:0000259" key="11">
    <source>
        <dbReference type="Pfam" id="PF00593"/>
    </source>
</evidence>
<name>A0A8J6ITT1_9ALTE</name>
<evidence type="ECO:0000256" key="3">
    <source>
        <dbReference type="ARBA" id="ARBA00022452"/>
    </source>
</evidence>
<keyword evidence="10" id="KW-0732">Signal</keyword>
<dbReference type="GO" id="GO:0009279">
    <property type="term" value="C:cell outer membrane"/>
    <property type="evidence" value="ECO:0007669"/>
    <property type="project" value="UniProtKB-SubCell"/>
</dbReference>
<protein>
    <submittedName>
        <fullName evidence="13">TonB-dependent receptor</fullName>
    </submittedName>
</protein>
<keyword evidence="7 8" id="KW-0998">Cell outer membrane</keyword>
<gene>
    <name evidence="13" type="ORF">H8B19_06355</name>
</gene>
<dbReference type="Pfam" id="PF00593">
    <property type="entry name" value="TonB_dep_Rec_b-barrel"/>
    <property type="match status" value="1"/>
</dbReference>
<dbReference type="RefSeq" id="WP_186505966.1">
    <property type="nucleotide sequence ID" value="NZ_JACNEP010000004.1"/>
</dbReference>
<dbReference type="Gene3D" id="2.40.170.20">
    <property type="entry name" value="TonB-dependent receptor, beta-barrel domain"/>
    <property type="match status" value="1"/>
</dbReference>